<dbReference type="GO" id="GO:0006355">
    <property type="term" value="P:regulation of DNA-templated transcription"/>
    <property type="evidence" value="ECO:0007669"/>
    <property type="project" value="InterPro"/>
</dbReference>
<feature type="domain" description="Predicted DNA-binding protein ribbon-helix-helix" evidence="1">
    <location>
        <begin position="69"/>
        <end position="101"/>
    </location>
</feature>
<dbReference type="RefSeq" id="WP_138318235.1">
    <property type="nucleotide sequence ID" value="NZ_VCBC01000002.1"/>
</dbReference>
<evidence type="ECO:0000313" key="3">
    <source>
        <dbReference type="Proteomes" id="UP000307790"/>
    </source>
</evidence>
<proteinExistence type="predicted"/>
<dbReference type="EMBL" id="VCBC01000002">
    <property type="protein sequence ID" value="TLU67632.1"/>
    <property type="molecule type" value="Genomic_DNA"/>
</dbReference>
<organism evidence="2 3">
    <name type="scientific">Thalassotalea litorea</name>
    <dbReference type="NCBI Taxonomy" id="2020715"/>
    <lineage>
        <taxon>Bacteria</taxon>
        <taxon>Pseudomonadati</taxon>
        <taxon>Pseudomonadota</taxon>
        <taxon>Gammaproteobacteria</taxon>
        <taxon>Alteromonadales</taxon>
        <taxon>Colwelliaceae</taxon>
        <taxon>Thalassotalea</taxon>
    </lineage>
</organism>
<dbReference type="InterPro" id="IPR038733">
    <property type="entry name" value="Predicted_DNA_bind_prot_RHH"/>
</dbReference>
<comment type="caution">
    <text evidence="2">The sequence shown here is derived from an EMBL/GenBank/DDBJ whole genome shotgun (WGS) entry which is preliminary data.</text>
</comment>
<dbReference type="AlphaFoldDB" id="A0A5R9IQS6"/>
<dbReference type="Pfam" id="PF12651">
    <property type="entry name" value="RHH_3"/>
    <property type="match status" value="1"/>
</dbReference>
<keyword evidence="3" id="KW-1185">Reference proteome</keyword>
<dbReference type="Gene3D" id="1.10.1220.10">
    <property type="entry name" value="Met repressor-like"/>
    <property type="match status" value="1"/>
</dbReference>
<dbReference type="InterPro" id="IPR013321">
    <property type="entry name" value="Arc_rbn_hlx_hlx"/>
</dbReference>
<reference evidence="2 3" key="1">
    <citation type="submission" date="2019-05" db="EMBL/GenBank/DDBJ databases">
        <title>Genome sequences of Thalassotalea litorea 1K03283.</title>
        <authorList>
            <person name="Zhang D."/>
        </authorList>
    </citation>
    <scope>NUCLEOTIDE SEQUENCE [LARGE SCALE GENOMIC DNA]</scope>
    <source>
        <strain evidence="2 3">MCCC 1K03283</strain>
    </source>
</reference>
<dbReference type="Proteomes" id="UP000307790">
    <property type="component" value="Unassembled WGS sequence"/>
</dbReference>
<name>A0A5R9IQS6_9GAMM</name>
<evidence type="ECO:0000313" key="2">
    <source>
        <dbReference type="EMBL" id="TLU67632.1"/>
    </source>
</evidence>
<evidence type="ECO:0000259" key="1">
    <source>
        <dbReference type="Pfam" id="PF12651"/>
    </source>
</evidence>
<sequence length="117" mass="13402">MSLADLKKQEKPKAKINFSVDDFIEDANNYAAGNPQIVSAEANQQVEIFKKQFAQDNHCEAGRPFKHATFTLSEEAIKQLSELSEQTHIPKSRLLRIMVDDFFFNENPNKLFLSDIK</sequence>
<dbReference type="OrthoDB" id="5593192at2"/>
<gene>
    <name evidence="2" type="ORF">FE810_01415</name>
</gene>
<accession>A0A5R9IQS6</accession>
<protein>
    <submittedName>
        <fullName evidence="2">Ribbon-helix-helix domain-containing protein</fullName>
    </submittedName>
</protein>